<feature type="domain" description="Solute-binding protein family 3/N-terminal" evidence="4">
    <location>
        <begin position="39"/>
        <end position="266"/>
    </location>
</feature>
<protein>
    <submittedName>
        <fullName evidence="6">Extracellular solute-binding protein family 3</fullName>
    </submittedName>
</protein>
<proteinExistence type="inferred from homology"/>
<keyword evidence="7" id="KW-1185">Reference proteome</keyword>
<comment type="caution">
    <text evidence="6">The sequence shown here is derived from an EMBL/GenBank/DDBJ whole genome shotgun (WGS) entry which is preliminary data.</text>
</comment>
<organism evidence="6 7">
    <name type="scientific">Vibrio maritimus</name>
    <dbReference type="NCBI Taxonomy" id="990268"/>
    <lineage>
        <taxon>Bacteria</taxon>
        <taxon>Pseudomonadati</taxon>
        <taxon>Pseudomonadota</taxon>
        <taxon>Gammaproteobacteria</taxon>
        <taxon>Vibrionales</taxon>
        <taxon>Vibrionaceae</taxon>
        <taxon>Vibrio</taxon>
    </lineage>
</organism>
<evidence type="ECO:0000256" key="1">
    <source>
        <dbReference type="ARBA" id="ARBA00010333"/>
    </source>
</evidence>
<dbReference type="AlphaFoldDB" id="A0A090RP70"/>
<reference evidence="6 7" key="2">
    <citation type="submission" date="2014-09" db="EMBL/GenBank/DDBJ databases">
        <authorList>
            <consortium name="NBRP consortium"/>
            <person name="Sawabe T."/>
            <person name="Meirelles P."/>
            <person name="Nakanishi M."/>
            <person name="Sayaka M."/>
            <person name="Hattori M."/>
            <person name="Ohkuma M."/>
        </authorList>
    </citation>
    <scope>NUCLEOTIDE SEQUENCE [LARGE SCALE GENOMIC DNA]</scope>
    <source>
        <strain evidence="7">JCM19235</strain>
    </source>
</reference>
<dbReference type="SMART" id="SM00062">
    <property type="entry name" value="PBPb"/>
    <property type="match status" value="1"/>
</dbReference>
<evidence type="ECO:0000256" key="2">
    <source>
        <dbReference type="ARBA" id="ARBA00022729"/>
    </source>
</evidence>
<dbReference type="OrthoDB" id="368476at2"/>
<accession>A0A090RP70</accession>
<evidence type="ECO:0000313" key="7">
    <source>
        <dbReference type="Proteomes" id="UP000029228"/>
    </source>
</evidence>
<dbReference type="SMART" id="SM00079">
    <property type="entry name" value="PBPe"/>
    <property type="match status" value="1"/>
</dbReference>
<dbReference type="Proteomes" id="UP000029228">
    <property type="component" value="Unassembled WGS sequence"/>
</dbReference>
<feature type="signal peptide" evidence="3">
    <location>
        <begin position="1"/>
        <end position="29"/>
    </location>
</feature>
<sequence length="290" mass="31560">MGHGKQIKKWFSVAAIALAVGSSASAVSADLPQVLESGVLKVATEDNYSPFNYIAKGQPSGINKDLLDELREYAKFEVKQDILPWTGLLASVSAGQYDLALTGAIVTDARLQVFDFTPPIASAQHYFLARAKDDSISGVSDLDGKTVGLQAGSALLERLPELKTMLEAEGKSLGRVVEYQSYPEAYADLANGRVDYVINSIVSVNEVVKTKSKVFKKGEAVSGPGFVSWPVPKQNPELLAYLTDFFKHLKETGRLAELQEKWFGESFDDLPIEPITTVEQYHSLTAVNPS</sequence>
<dbReference type="SUPFAM" id="SSF53850">
    <property type="entry name" value="Periplasmic binding protein-like II"/>
    <property type="match status" value="1"/>
</dbReference>
<dbReference type="Gene3D" id="3.40.190.10">
    <property type="entry name" value="Periplasmic binding protein-like II"/>
    <property type="match status" value="2"/>
</dbReference>
<feature type="domain" description="Ionotropic glutamate receptor C-terminal" evidence="5">
    <location>
        <begin position="39"/>
        <end position="265"/>
    </location>
</feature>
<reference evidence="6 7" key="1">
    <citation type="submission" date="2014-09" db="EMBL/GenBank/DDBJ databases">
        <title>Vibrio maritimus JCM 19235. (C45) whole genome shotgun sequence.</title>
        <authorList>
            <person name="Sawabe T."/>
            <person name="Meirelles P."/>
            <person name="Nakanishi M."/>
            <person name="Sayaka M."/>
            <person name="Hattori M."/>
            <person name="Ohkuma M."/>
        </authorList>
    </citation>
    <scope>NUCLEOTIDE SEQUENCE [LARGE SCALE GENOMIC DNA]</scope>
    <source>
        <strain evidence="7">JCM19235</strain>
    </source>
</reference>
<dbReference type="InterPro" id="IPR001320">
    <property type="entry name" value="Iontro_rcpt_C"/>
</dbReference>
<comment type="similarity">
    <text evidence="1">Belongs to the bacterial solute-binding protein 3 family.</text>
</comment>
<dbReference type="PANTHER" id="PTHR35936:SF19">
    <property type="entry name" value="AMINO-ACID-BINDING PROTEIN YXEM-RELATED"/>
    <property type="match status" value="1"/>
</dbReference>
<evidence type="ECO:0000313" key="6">
    <source>
        <dbReference type="EMBL" id="GAL17225.1"/>
    </source>
</evidence>
<gene>
    <name evidence="6" type="ORF">JCM19235_5774</name>
</gene>
<name>A0A090RP70_9VIBR</name>
<dbReference type="GO" id="GO:0016020">
    <property type="term" value="C:membrane"/>
    <property type="evidence" value="ECO:0007669"/>
    <property type="project" value="InterPro"/>
</dbReference>
<dbReference type="STRING" id="990268.JCM19235_5774"/>
<dbReference type="Pfam" id="PF00497">
    <property type="entry name" value="SBP_bac_3"/>
    <property type="match status" value="1"/>
</dbReference>
<dbReference type="EMBL" id="BBMR01000001">
    <property type="protein sequence ID" value="GAL17225.1"/>
    <property type="molecule type" value="Genomic_DNA"/>
</dbReference>
<dbReference type="InterPro" id="IPR001638">
    <property type="entry name" value="Solute-binding_3/MltF_N"/>
</dbReference>
<dbReference type="GO" id="GO:0015276">
    <property type="term" value="F:ligand-gated monoatomic ion channel activity"/>
    <property type="evidence" value="ECO:0007669"/>
    <property type="project" value="InterPro"/>
</dbReference>
<evidence type="ECO:0000259" key="5">
    <source>
        <dbReference type="SMART" id="SM00079"/>
    </source>
</evidence>
<dbReference type="PANTHER" id="PTHR35936">
    <property type="entry name" value="MEMBRANE-BOUND LYTIC MUREIN TRANSGLYCOSYLASE F"/>
    <property type="match status" value="1"/>
</dbReference>
<feature type="chain" id="PRO_5001863024" evidence="3">
    <location>
        <begin position="30"/>
        <end position="290"/>
    </location>
</feature>
<evidence type="ECO:0000256" key="3">
    <source>
        <dbReference type="SAM" id="SignalP"/>
    </source>
</evidence>
<evidence type="ECO:0000259" key="4">
    <source>
        <dbReference type="SMART" id="SM00062"/>
    </source>
</evidence>
<keyword evidence="2 3" id="KW-0732">Signal</keyword>